<dbReference type="RefSeq" id="WP_032616120.1">
    <property type="nucleotide sequence ID" value="NZ_CBCXZU010000017.1"/>
</dbReference>
<accession>A0A855EZE4</accession>
<keyword evidence="7 9" id="KW-0472">Membrane</keyword>
<evidence type="ECO:0000313" key="14">
    <source>
        <dbReference type="Proteomes" id="UP001357437"/>
    </source>
</evidence>
<feature type="transmembrane region" description="Helical" evidence="9">
    <location>
        <begin position="421"/>
        <end position="440"/>
    </location>
</feature>
<dbReference type="Proteomes" id="UP001357437">
    <property type="component" value="Unassembled WGS sequence"/>
</dbReference>
<evidence type="ECO:0000256" key="4">
    <source>
        <dbReference type="ARBA" id="ARBA00022741"/>
    </source>
</evidence>
<keyword evidence="5" id="KW-0067">ATP-binding</keyword>
<dbReference type="InterPro" id="IPR050445">
    <property type="entry name" value="Bact_polysacc_biosynth/exp"/>
</dbReference>
<evidence type="ECO:0000256" key="9">
    <source>
        <dbReference type="SAM" id="Phobius"/>
    </source>
</evidence>
<evidence type="ECO:0000313" key="12">
    <source>
        <dbReference type="EMBL" id="PHH06891.1"/>
    </source>
</evidence>
<dbReference type="KEGG" id="lax:APT61_20595"/>
<dbReference type="EMBL" id="JAYMCU010000026">
    <property type="protein sequence ID" value="MEC3937549.1"/>
    <property type="molecule type" value="Genomic_DNA"/>
</dbReference>
<evidence type="ECO:0000313" key="11">
    <source>
        <dbReference type="EMBL" id="MEC3937549.1"/>
    </source>
</evidence>
<evidence type="ECO:0000256" key="3">
    <source>
        <dbReference type="ARBA" id="ARBA00022692"/>
    </source>
</evidence>
<dbReference type="PANTHER" id="PTHR32309">
    <property type="entry name" value="TYROSINE-PROTEIN KINASE"/>
    <property type="match status" value="1"/>
</dbReference>
<evidence type="ECO:0000256" key="7">
    <source>
        <dbReference type="ARBA" id="ARBA00023136"/>
    </source>
</evidence>
<proteinExistence type="predicted"/>
<keyword evidence="8" id="KW-0175">Coiled coil</keyword>
<feature type="coiled-coil region" evidence="8">
    <location>
        <begin position="333"/>
        <end position="363"/>
    </location>
</feature>
<reference evidence="12" key="1">
    <citation type="submission" date="2017-09" db="EMBL/GenBank/DDBJ databases">
        <title>FDA dAtabase for Regulatory Grade micrObial Sequences (FDA-ARGOS): Supporting development and validation of Infectious Disease Dx tests.</title>
        <authorList>
            <person name="Minogue T."/>
            <person name="Wolcott M."/>
            <person name="Wasieloski L."/>
            <person name="Aguilar W."/>
            <person name="Moore D."/>
            <person name="Tallon L.J."/>
            <person name="Sadzewicz L."/>
            <person name="Ott S."/>
            <person name="Zhao X."/>
            <person name="Nagaraj S."/>
            <person name="Vavikolanu K."/>
            <person name="Aluvathingal J."/>
            <person name="Nadendla S."/>
            <person name="Sichtig H."/>
        </authorList>
    </citation>
    <scope>NUCLEOTIDE SEQUENCE</scope>
    <source>
        <strain evidence="12">FDAARGOS_404</strain>
    </source>
</reference>
<organism evidence="12 13">
    <name type="scientific">Leclercia adecarboxylata</name>
    <dbReference type="NCBI Taxonomy" id="83655"/>
    <lineage>
        <taxon>Bacteria</taxon>
        <taxon>Pseudomonadati</taxon>
        <taxon>Pseudomonadota</taxon>
        <taxon>Gammaproteobacteria</taxon>
        <taxon>Enterobacterales</taxon>
        <taxon>Enterobacteriaceae</taxon>
        <taxon>Leclercia</taxon>
    </lineage>
</organism>
<reference evidence="11 14" key="3">
    <citation type="submission" date="2024-01" db="EMBL/GenBank/DDBJ databases">
        <title>Comparative Genomics of Leclercia adecarboxylata Strains Isolated from Several Sources.</title>
        <authorList>
            <person name="Yescas-Zazueta V."/>
            <person name="Balbuena-Alonso M.G."/>
            <person name="Valencia D."/>
            <person name="Mendez-Pfeiffer P.A."/>
            <person name="Ballesteros-Monrreal M.G."/>
            <person name="Rocha-Gracia R.D.C."/>
            <person name="Barrios-Villa E."/>
        </authorList>
    </citation>
    <scope>NUCLEOTIDE SEQUENCE [LARGE SCALE GENOMIC DNA]</scope>
    <source>
        <strain evidence="11 14">33MEM</strain>
    </source>
</reference>
<comment type="caution">
    <text evidence="12">The sequence shown here is derived from an EMBL/GenBank/DDBJ whole genome shotgun (WGS) entry which is preliminary data.</text>
</comment>
<dbReference type="SUPFAM" id="SSF52540">
    <property type="entry name" value="P-loop containing nucleoside triphosphate hydrolases"/>
    <property type="match status" value="1"/>
</dbReference>
<dbReference type="GO" id="GO:0005886">
    <property type="term" value="C:plasma membrane"/>
    <property type="evidence" value="ECO:0007669"/>
    <property type="project" value="UniProtKB-SubCell"/>
</dbReference>
<evidence type="ECO:0000256" key="8">
    <source>
        <dbReference type="SAM" id="Coils"/>
    </source>
</evidence>
<dbReference type="InterPro" id="IPR005702">
    <property type="entry name" value="Wzc-like_C"/>
</dbReference>
<name>A0A855EZE4_9ENTR</name>
<protein>
    <submittedName>
        <fullName evidence="12">Capsular biosynthesis protein</fullName>
    </submittedName>
    <submittedName>
        <fullName evidence="11">Polysaccharide biosynthesis tyrosine autokinase</fullName>
    </submittedName>
</protein>
<dbReference type="CDD" id="cd05387">
    <property type="entry name" value="BY-kinase"/>
    <property type="match status" value="1"/>
</dbReference>
<dbReference type="Gene3D" id="3.40.50.300">
    <property type="entry name" value="P-loop containing nucleotide triphosphate hydrolases"/>
    <property type="match status" value="1"/>
</dbReference>
<evidence type="ECO:0000256" key="2">
    <source>
        <dbReference type="ARBA" id="ARBA00022475"/>
    </source>
</evidence>
<dbReference type="Pfam" id="PF02706">
    <property type="entry name" value="Wzz"/>
    <property type="match status" value="1"/>
</dbReference>
<dbReference type="PANTHER" id="PTHR32309:SF13">
    <property type="entry name" value="FERRIC ENTEROBACTIN TRANSPORT PROTEIN FEPE"/>
    <property type="match status" value="1"/>
</dbReference>
<dbReference type="GeneID" id="30334343"/>
<dbReference type="GO" id="GO:0004713">
    <property type="term" value="F:protein tyrosine kinase activity"/>
    <property type="evidence" value="ECO:0007669"/>
    <property type="project" value="TreeGrafter"/>
</dbReference>
<dbReference type="AlphaFoldDB" id="A0A855EZE4"/>
<evidence type="ECO:0000259" key="10">
    <source>
        <dbReference type="Pfam" id="PF02706"/>
    </source>
</evidence>
<evidence type="ECO:0000256" key="6">
    <source>
        <dbReference type="ARBA" id="ARBA00022989"/>
    </source>
</evidence>
<sequence length="705" mass="78112">MKLSIVENGKKRESAIDISRFASEIKKNSWKILLSGIIAGAIAWPLMSLMPSKYVSTATVLLKAQPDNVTPFQKVEGYDSTRNGYYETQNALMQSRVVLEQAVRTMKLDQNPAFNGNDDGAAGKENEQQRIENALKTLNKNLTINSVRTTHLATVSYESTSPQLSADIANGVAESFISYSLGLKQEKTRQASEDTQHKLALLKEQMIQQKTALDNYLAKAGLLTFRGVDGFETEQMGIVTNRLANATERRVAAESLYNEVRSGSGNVISLPSISNHAQIQDLRIALIQANSELSQLEKTYGPQHDKVIQARARISAIQAQTAMTLREQQAGLRQNYEAALADEKNYQKQLDEQRANFQRLSMKRDGYNELKLALDKTEEMYKVIYQRTQELTLPGTYTDADAEIYDPAVPAARPVKPNKPLLMLMIVLLVMLFYVMYIMVKAATDRSVNTLSQMQKRLNLMPLGEIRRFKGVGGRGKIRDLMTSDPLNADIIHSIRTQIMLNSHPLQVIAVTSAEAGEGRSLLANLLANSFSFDQKTLLIDMDFFNNDGLSGELASPKAPGVAEVLRGEGDTDTVLVKVNDKLDFLPRGNTPVSALLLLSPERLKPLLDTLRSRYQRIIIDAAAVNQSQEVQLVSQVTDGLLFVLKAGQNRADTLAQAVDKVASDRCVVIGGVLNQVVDKNLESKEGLRSLNYHTHELMNNTGRA</sequence>
<evidence type="ECO:0000256" key="1">
    <source>
        <dbReference type="ARBA" id="ARBA00004651"/>
    </source>
</evidence>
<evidence type="ECO:0000256" key="5">
    <source>
        <dbReference type="ARBA" id="ARBA00022840"/>
    </source>
</evidence>
<dbReference type="Proteomes" id="UP000222768">
    <property type="component" value="Unassembled WGS sequence"/>
</dbReference>
<dbReference type="InterPro" id="IPR027417">
    <property type="entry name" value="P-loop_NTPase"/>
</dbReference>
<comment type="subcellular location">
    <subcellularLocation>
        <location evidence="1">Cell membrane</location>
        <topology evidence="1">Multi-pass membrane protein</topology>
    </subcellularLocation>
</comment>
<keyword evidence="3 9" id="KW-0812">Transmembrane</keyword>
<keyword evidence="2" id="KW-1003">Cell membrane</keyword>
<dbReference type="EMBL" id="PDLK01000002">
    <property type="protein sequence ID" value="PHH06891.1"/>
    <property type="molecule type" value="Genomic_DNA"/>
</dbReference>
<feature type="domain" description="Polysaccharide chain length determinant N-terminal" evidence="10">
    <location>
        <begin position="16"/>
        <end position="105"/>
    </location>
</feature>
<keyword evidence="14" id="KW-1185">Reference proteome</keyword>
<dbReference type="InterPro" id="IPR003856">
    <property type="entry name" value="LPS_length_determ_N"/>
</dbReference>
<keyword evidence="4" id="KW-0547">Nucleotide-binding</keyword>
<keyword evidence="6 9" id="KW-1133">Transmembrane helix</keyword>
<reference evidence="13" key="2">
    <citation type="submission" date="2017-09" db="EMBL/GenBank/DDBJ databases">
        <title>FDA dAtabase for Regulatory Grade micrObial Sequences (FDA-ARGOS): Supporting development and validation of Infectious Disease Dx tests.</title>
        <authorList>
            <person name="Minogue T."/>
            <person name="Wolcott M."/>
            <person name="Wasieloski L."/>
            <person name="Aguilar W."/>
            <person name="Moore D."/>
            <person name="Tallon L."/>
            <person name="Sadzewicz L."/>
            <person name="Ott S."/>
            <person name="Zhao X."/>
            <person name="Nagaraj S."/>
            <person name="Vavikolanu K."/>
            <person name="Aluvathingal J."/>
            <person name="Nadendla S."/>
            <person name="Sichtig H."/>
        </authorList>
    </citation>
    <scope>NUCLEOTIDE SEQUENCE [LARGE SCALE GENOMIC DNA]</scope>
    <source>
        <strain evidence="13">FDAARGOS_404</strain>
    </source>
</reference>
<evidence type="ECO:0000313" key="13">
    <source>
        <dbReference type="Proteomes" id="UP000222768"/>
    </source>
</evidence>
<gene>
    <name evidence="12" type="ORF">CRX53_24605</name>
    <name evidence="11" type="ORF">VOF76_15380</name>
</gene>